<protein>
    <recommendedName>
        <fullName evidence="1">F-box domain-containing protein</fullName>
    </recommendedName>
</protein>
<dbReference type="EMBL" id="JANCYU010000037">
    <property type="protein sequence ID" value="KAK4526203.1"/>
    <property type="molecule type" value="Genomic_DNA"/>
</dbReference>
<sequence length="333" mass="38067">MQRDCFSLLSDDLLVFIFSKLDTFQLYYIALVCRRWNSVVRQQVTRTQKVFLGKSLKHYFHVPNGRQILSVVRFFSQLEVLSFRNWPWIEQFPEIASVVMRGLHSTTLKELDVGGLPIQLGDIWALEENCPNISSLKLGGSPSVDDVFVKQCVKRLKPKLKVLDISDSPRVTTASVKAAVESGVTDVKASRCKRISGALVINYVPKGTEKRDNEYCLTMTQCKNLKWFHLDRNLKFNTIKLSQCTSLEYCHIYDNALEYLHLSGCVNLQSIDVVSSKLKMVNFFSCKQLSEESIYRLIENCPTLKEINLSGHDLASRLPQVLLERRLSGVHLE</sequence>
<comment type="caution">
    <text evidence="2">The sequence shown here is derived from an EMBL/GenBank/DDBJ whole genome shotgun (WGS) entry which is preliminary data.</text>
</comment>
<dbReference type="SUPFAM" id="SSF81383">
    <property type="entry name" value="F-box domain"/>
    <property type="match status" value="1"/>
</dbReference>
<keyword evidence="3" id="KW-1185">Reference proteome</keyword>
<dbReference type="AlphaFoldDB" id="A0AAV9IFS4"/>
<evidence type="ECO:0000259" key="1">
    <source>
        <dbReference type="PROSITE" id="PS50181"/>
    </source>
</evidence>
<proteinExistence type="predicted"/>
<dbReference type="InterPro" id="IPR001810">
    <property type="entry name" value="F-box_dom"/>
</dbReference>
<dbReference type="InterPro" id="IPR050648">
    <property type="entry name" value="F-box_LRR-repeat"/>
</dbReference>
<evidence type="ECO:0000313" key="3">
    <source>
        <dbReference type="Proteomes" id="UP001300502"/>
    </source>
</evidence>
<gene>
    <name evidence="2" type="ORF">GAYE_SCF20G4117</name>
</gene>
<organism evidence="2 3">
    <name type="scientific">Galdieria yellowstonensis</name>
    <dbReference type="NCBI Taxonomy" id="3028027"/>
    <lineage>
        <taxon>Eukaryota</taxon>
        <taxon>Rhodophyta</taxon>
        <taxon>Bangiophyceae</taxon>
        <taxon>Galdieriales</taxon>
        <taxon>Galdieriaceae</taxon>
        <taxon>Galdieria</taxon>
    </lineage>
</organism>
<dbReference type="Proteomes" id="UP001300502">
    <property type="component" value="Unassembled WGS sequence"/>
</dbReference>
<dbReference type="Gene3D" id="1.20.1280.50">
    <property type="match status" value="1"/>
</dbReference>
<accession>A0AAV9IFS4</accession>
<dbReference type="Pfam" id="PF00646">
    <property type="entry name" value="F-box"/>
    <property type="match status" value="1"/>
</dbReference>
<dbReference type="InterPro" id="IPR036047">
    <property type="entry name" value="F-box-like_dom_sf"/>
</dbReference>
<dbReference type="InterPro" id="IPR032675">
    <property type="entry name" value="LRR_dom_sf"/>
</dbReference>
<evidence type="ECO:0000313" key="2">
    <source>
        <dbReference type="EMBL" id="KAK4526203.1"/>
    </source>
</evidence>
<feature type="domain" description="F-box" evidence="1">
    <location>
        <begin position="3"/>
        <end position="50"/>
    </location>
</feature>
<dbReference type="GO" id="GO:0005737">
    <property type="term" value="C:cytoplasm"/>
    <property type="evidence" value="ECO:0007669"/>
    <property type="project" value="TreeGrafter"/>
</dbReference>
<dbReference type="PANTHER" id="PTHR13382">
    <property type="entry name" value="MITOCHONDRIAL ATP SYNTHASE COUPLING FACTOR B"/>
    <property type="match status" value="1"/>
</dbReference>
<dbReference type="PROSITE" id="PS50181">
    <property type="entry name" value="FBOX"/>
    <property type="match status" value="1"/>
</dbReference>
<name>A0AAV9IFS4_9RHOD</name>
<reference evidence="2 3" key="1">
    <citation type="submission" date="2022-07" db="EMBL/GenBank/DDBJ databases">
        <title>Genome-wide signatures of adaptation to extreme environments.</title>
        <authorList>
            <person name="Cho C.H."/>
            <person name="Yoon H.S."/>
        </authorList>
    </citation>
    <scope>NUCLEOTIDE SEQUENCE [LARGE SCALE GENOMIC DNA]</scope>
    <source>
        <strain evidence="2 3">108.79 E11</strain>
    </source>
</reference>
<dbReference type="SUPFAM" id="SSF52047">
    <property type="entry name" value="RNI-like"/>
    <property type="match status" value="1"/>
</dbReference>
<dbReference type="Gene3D" id="3.80.10.10">
    <property type="entry name" value="Ribonuclease Inhibitor"/>
    <property type="match status" value="2"/>
</dbReference>